<keyword evidence="1" id="KW-0812">Transmembrane</keyword>
<reference evidence="3 4" key="1">
    <citation type="submission" date="2014-02" db="EMBL/GenBank/DDBJ databases">
        <title>Draft genome sequence of Lysinibacillus odysseyi NBRC 100172.</title>
        <authorList>
            <person name="Zhang F."/>
            <person name="Wang G."/>
            <person name="Zhang L."/>
        </authorList>
    </citation>
    <scope>NUCLEOTIDE SEQUENCE [LARGE SCALE GENOMIC DNA]</scope>
    <source>
        <strain evidence="3 4">NBRC 100172</strain>
    </source>
</reference>
<comment type="caution">
    <text evidence="3">The sequence shown here is derived from an EMBL/GenBank/DDBJ whole genome shotgun (WGS) entry which is preliminary data.</text>
</comment>
<dbReference type="STRING" id="1220589.CD32_16890"/>
<dbReference type="SUPFAM" id="SSF47781">
    <property type="entry name" value="RuvA domain 2-like"/>
    <property type="match status" value="1"/>
</dbReference>
<gene>
    <name evidence="3" type="ORF">CD32_16890</name>
</gene>
<proteinExistence type="predicted"/>
<feature type="domain" description="Helix-hairpin-helix DNA-binding motif class 1" evidence="2">
    <location>
        <begin position="185"/>
        <end position="204"/>
    </location>
</feature>
<feature type="transmembrane region" description="Helical" evidence="1">
    <location>
        <begin position="12"/>
        <end position="30"/>
    </location>
</feature>
<name>A0A0A3IFG1_9BACI</name>
<dbReference type="Pfam" id="PF12836">
    <property type="entry name" value="HHH_3"/>
    <property type="match status" value="1"/>
</dbReference>
<dbReference type="InterPro" id="IPR051675">
    <property type="entry name" value="Endo/Exo/Phosphatase_dom_1"/>
</dbReference>
<dbReference type="InterPro" id="IPR003583">
    <property type="entry name" value="Hlx-hairpin-Hlx_DNA-bd_motif"/>
</dbReference>
<dbReference type="InterPro" id="IPR019554">
    <property type="entry name" value="Soluble_ligand-bd"/>
</dbReference>
<dbReference type="Proteomes" id="UP000030437">
    <property type="component" value="Unassembled WGS sequence"/>
</dbReference>
<dbReference type="AlphaFoldDB" id="A0A0A3IFG1"/>
<dbReference type="PANTHER" id="PTHR21180">
    <property type="entry name" value="ENDONUCLEASE/EXONUCLEASE/PHOSPHATASE FAMILY DOMAIN-CONTAINING PROTEIN 1"/>
    <property type="match status" value="1"/>
</dbReference>
<evidence type="ECO:0000256" key="1">
    <source>
        <dbReference type="SAM" id="Phobius"/>
    </source>
</evidence>
<dbReference type="GO" id="GO:0015628">
    <property type="term" value="P:protein secretion by the type II secretion system"/>
    <property type="evidence" value="ECO:0007669"/>
    <property type="project" value="TreeGrafter"/>
</dbReference>
<evidence type="ECO:0000313" key="4">
    <source>
        <dbReference type="Proteomes" id="UP000030437"/>
    </source>
</evidence>
<dbReference type="GO" id="GO:0015627">
    <property type="term" value="C:type II protein secretion system complex"/>
    <property type="evidence" value="ECO:0007669"/>
    <property type="project" value="TreeGrafter"/>
</dbReference>
<dbReference type="PANTHER" id="PTHR21180:SF32">
    <property type="entry name" value="ENDONUCLEASE_EXONUCLEASE_PHOSPHATASE FAMILY DOMAIN-CONTAINING PROTEIN 1"/>
    <property type="match status" value="1"/>
</dbReference>
<keyword evidence="1" id="KW-1133">Transmembrane helix</keyword>
<dbReference type="GO" id="GO:0006281">
    <property type="term" value="P:DNA repair"/>
    <property type="evidence" value="ECO:0007669"/>
    <property type="project" value="InterPro"/>
</dbReference>
<dbReference type="InterPro" id="IPR010994">
    <property type="entry name" value="RuvA_2-like"/>
</dbReference>
<dbReference type="InterPro" id="IPR004509">
    <property type="entry name" value="Competence_ComEA_HhH"/>
</dbReference>
<evidence type="ECO:0000259" key="2">
    <source>
        <dbReference type="SMART" id="SM00278"/>
    </source>
</evidence>
<evidence type="ECO:0000313" key="3">
    <source>
        <dbReference type="EMBL" id="KGR83501.1"/>
    </source>
</evidence>
<organism evidence="3 4">
    <name type="scientific">Lysinibacillus odysseyi 34hs-1 = NBRC 100172</name>
    <dbReference type="NCBI Taxonomy" id="1220589"/>
    <lineage>
        <taxon>Bacteria</taxon>
        <taxon>Bacillati</taxon>
        <taxon>Bacillota</taxon>
        <taxon>Bacilli</taxon>
        <taxon>Bacillales</taxon>
        <taxon>Bacillaceae</taxon>
        <taxon>Lysinibacillus</taxon>
    </lineage>
</organism>
<dbReference type="eggNOG" id="COG1555">
    <property type="taxonomic scope" value="Bacteria"/>
</dbReference>
<dbReference type="SMART" id="SM00278">
    <property type="entry name" value="HhH1"/>
    <property type="match status" value="2"/>
</dbReference>
<keyword evidence="4" id="KW-1185">Reference proteome</keyword>
<dbReference type="Gene3D" id="1.10.150.280">
    <property type="entry name" value="AF1531-like domain"/>
    <property type="match status" value="1"/>
</dbReference>
<dbReference type="GO" id="GO:0003677">
    <property type="term" value="F:DNA binding"/>
    <property type="evidence" value="ECO:0007669"/>
    <property type="project" value="InterPro"/>
</dbReference>
<feature type="domain" description="Helix-hairpin-helix DNA-binding motif class 1" evidence="2">
    <location>
        <begin position="155"/>
        <end position="174"/>
    </location>
</feature>
<dbReference type="NCBIfam" id="TIGR00426">
    <property type="entry name" value="competence protein ComEA helix-hairpin-helix repeat region"/>
    <property type="match status" value="1"/>
</dbReference>
<protein>
    <recommendedName>
        <fullName evidence="2">Helix-hairpin-helix DNA-binding motif class 1 domain-containing protein</fullName>
    </recommendedName>
</protein>
<keyword evidence="1" id="KW-0472">Membrane</keyword>
<dbReference type="Pfam" id="PF10531">
    <property type="entry name" value="SLBB"/>
    <property type="match status" value="1"/>
</dbReference>
<accession>A0A0A3IFG1</accession>
<dbReference type="EMBL" id="JPVP01000058">
    <property type="protein sequence ID" value="KGR83501.1"/>
    <property type="molecule type" value="Genomic_DNA"/>
</dbReference>
<sequence>MINNLIAKYGKRVLLPSILCVAGFIVFIMIQREEQSSFELITEAEPVQAEPQEELQEVKEATQVLVDVKGAVNYPGVYTLTEEDRVVDAITLAGGYVEGADSSLINHAQKLQDEMVIYIPVKGEETEAAVKNITVMGTGSKSEIAKININTADESQLTTLPGIGPAKAKAIISYREEQGMFQTVEGLKEVSGIGDKTFEQLIDLIDIK</sequence>